<dbReference type="EMBL" id="GU567963">
    <property type="protein sequence ID" value="ADI21697.1"/>
    <property type="molecule type" value="Genomic_DNA"/>
</dbReference>
<sequence length="47" mass="5313">MNDCSDFVQETVATESGLQLPGIHLQFSFTIDYQAKIANFYIAYGKH</sequence>
<evidence type="ECO:0000313" key="1">
    <source>
        <dbReference type="EMBL" id="ADI21697.1"/>
    </source>
</evidence>
<organism evidence="1">
    <name type="scientific">uncultured Verrucomicrobiales bacterium HF0130_14P10</name>
    <dbReference type="NCBI Taxonomy" id="723606"/>
    <lineage>
        <taxon>Bacteria</taxon>
        <taxon>Pseudomonadati</taxon>
        <taxon>Verrucomicrobiota</taxon>
        <taxon>Verrucomicrobiia</taxon>
        <taxon>Verrucomicrobiales</taxon>
        <taxon>environmental samples</taxon>
    </lineage>
</organism>
<protein>
    <submittedName>
        <fullName evidence="1">Uncharacterized protein</fullName>
    </submittedName>
</protein>
<accession>E7C2M3</accession>
<proteinExistence type="predicted"/>
<dbReference type="AlphaFoldDB" id="E7C2M3"/>
<reference evidence="1" key="1">
    <citation type="submission" date="2010-01" db="EMBL/GenBank/DDBJ databases">
        <title>Genome fragments of uncultured bacteria from the North Pacific subtropical Gyre.</title>
        <authorList>
            <person name="Pham V.D."/>
            <person name="Delong E.F."/>
        </authorList>
    </citation>
    <scope>NUCLEOTIDE SEQUENCE</scope>
</reference>
<name>E7C2M3_9BACT</name>